<feature type="domain" description="RNA polymerase sigma factor 70 region 4 type 2" evidence="6">
    <location>
        <begin position="131"/>
        <end position="175"/>
    </location>
</feature>
<dbReference type="InterPro" id="IPR013324">
    <property type="entry name" value="RNA_pol_sigma_r3/r4-like"/>
</dbReference>
<evidence type="ECO:0000256" key="2">
    <source>
        <dbReference type="ARBA" id="ARBA00023015"/>
    </source>
</evidence>
<dbReference type="InterPro" id="IPR036388">
    <property type="entry name" value="WH-like_DNA-bd_sf"/>
</dbReference>
<dbReference type="Pfam" id="PF04542">
    <property type="entry name" value="Sigma70_r2"/>
    <property type="match status" value="1"/>
</dbReference>
<feature type="domain" description="RNA polymerase sigma-70 region 2" evidence="5">
    <location>
        <begin position="28"/>
        <end position="94"/>
    </location>
</feature>
<gene>
    <name evidence="7" type="ORF">ABR189_25115</name>
</gene>
<evidence type="ECO:0000259" key="6">
    <source>
        <dbReference type="Pfam" id="PF08281"/>
    </source>
</evidence>
<dbReference type="InterPro" id="IPR013325">
    <property type="entry name" value="RNA_pol_sigma_r2"/>
</dbReference>
<dbReference type="InterPro" id="IPR014327">
    <property type="entry name" value="RNA_pol_sigma70_bacteroid"/>
</dbReference>
<dbReference type="Gene3D" id="1.10.10.10">
    <property type="entry name" value="Winged helix-like DNA-binding domain superfamily/Winged helix DNA-binding domain"/>
    <property type="match status" value="1"/>
</dbReference>
<reference evidence="7 8" key="1">
    <citation type="submission" date="2024-06" db="EMBL/GenBank/DDBJ databases">
        <title>Chitinophaga defluvii sp. nov., isolated from municipal sewage.</title>
        <authorList>
            <person name="Zhang L."/>
        </authorList>
    </citation>
    <scope>NUCLEOTIDE SEQUENCE [LARGE SCALE GENOMIC DNA]</scope>
    <source>
        <strain evidence="7 8">H8</strain>
    </source>
</reference>
<accession>A0ABV2TCC6</accession>
<dbReference type="Pfam" id="PF08281">
    <property type="entry name" value="Sigma70_r4_2"/>
    <property type="match status" value="1"/>
</dbReference>
<dbReference type="NCBIfam" id="TIGR02985">
    <property type="entry name" value="Sig70_bacteroi1"/>
    <property type="match status" value="1"/>
</dbReference>
<evidence type="ECO:0000313" key="7">
    <source>
        <dbReference type="EMBL" id="MET7000689.1"/>
    </source>
</evidence>
<name>A0ABV2TCC6_9BACT</name>
<evidence type="ECO:0000256" key="3">
    <source>
        <dbReference type="ARBA" id="ARBA00023082"/>
    </source>
</evidence>
<dbReference type="Gene3D" id="1.10.1740.10">
    <property type="match status" value="1"/>
</dbReference>
<keyword evidence="2" id="KW-0805">Transcription regulation</keyword>
<dbReference type="NCBIfam" id="TIGR02937">
    <property type="entry name" value="sigma70-ECF"/>
    <property type="match status" value="1"/>
</dbReference>
<comment type="caution">
    <text evidence="7">The sequence shown here is derived from an EMBL/GenBank/DDBJ whole genome shotgun (WGS) entry which is preliminary data.</text>
</comment>
<dbReference type="RefSeq" id="WP_354663242.1">
    <property type="nucleotide sequence ID" value="NZ_JBEXAC010000002.1"/>
</dbReference>
<dbReference type="PANTHER" id="PTHR43133:SF46">
    <property type="entry name" value="RNA POLYMERASE SIGMA-70 FACTOR ECF SUBFAMILY"/>
    <property type="match status" value="1"/>
</dbReference>
<dbReference type="SUPFAM" id="SSF88659">
    <property type="entry name" value="Sigma3 and sigma4 domains of RNA polymerase sigma factors"/>
    <property type="match status" value="1"/>
</dbReference>
<dbReference type="Proteomes" id="UP001549749">
    <property type="component" value="Unassembled WGS sequence"/>
</dbReference>
<dbReference type="InterPro" id="IPR039425">
    <property type="entry name" value="RNA_pol_sigma-70-like"/>
</dbReference>
<dbReference type="SUPFAM" id="SSF88946">
    <property type="entry name" value="Sigma2 domain of RNA polymerase sigma factors"/>
    <property type="match status" value="1"/>
</dbReference>
<evidence type="ECO:0000313" key="8">
    <source>
        <dbReference type="Proteomes" id="UP001549749"/>
    </source>
</evidence>
<keyword evidence="4" id="KW-0804">Transcription</keyword>
<sequence length="200" mass="23071">MKTPYAALSDAELADEFNKGTPKAFEELYARYAFKLYLHARGMLRDQQQAEDVVHDTFAALLEKKETFQLQDTISAYLYRSVSNRILNLFRNEKVKGRYLEEMARALPQASASTDSLVLERELSALIDWHIDRMPAKMREIFILSRKQQLSHREISEQLGTSEGTVKKQIFYALKLIRGKVTGMTSLIALNVILWLSRHT</sequence>
<proteinExistence type="inferred from homology"/>
<keyword evidence="8" id="KW-1185">Reference proteome</keyword>
<dbReference type="InterPro" id="IPR014284">
    <property type="entry name" value="RNA_pol_sigma-70_dom"/>
</dbReference>
<evidence type="ECO:0000256" key="1">
    <source>
        <dbReference type="ARBA" id="ARBA00010641"/>
    </source>
</evidence>
<dbReference type="PANTHER" id="PTHR43133">
    <property type="entry name" value="RNA POLYMERASE ECF-TYPE SIGMA FACTO"/>
    <property type="match status" value="1"/>
</dbReference>
<evidence type="ECO:0000259" key="5">
    <source>
        <dbReference type="Pfam" id="PF04542"/>
    </source>
</evidence>
<dbReference type="EMBL" id="JBEXAC010000002">
    <property type="protein sequence ID" value="MET7000689.1"/>
    <property type="molecule type" value="Genomic_DNA"/>
</dbReference>
<organism evidence="7 8">
    <name type="scientific">Chitinophaga defluvii</name>
    <dbReference type="NCBI Taxonomy" id="3163343"/>
    <lineage>
        <taxon>Bacteria</taxon>
        <taxon>Pseudomonadati</taxon>
        <taxon>Bacteroidota</taxon>
        <taxon>Chitinophagia</taxon>
        <taxon>Chitinophagales</taxon>
        <taxon>Chitinophagaceae</taxon>
        <taxon>Chitinophaga</taxon>
    </lineage>
</organism>
<protein>
    <submittedName>
        <fullName evidence="7">RNA polymerase sigma-70 factor</fullName>
    </submittedName>
</protein>
<evidence type="ECO:0000256" key="4">
    <source>
        <dbReference type="ARBA" id="ARBA00023163"/>
    </source>
</evidence>
<dbReference type="CDD" id="cd06171">
    <property type="entry name" value="Sigma70_r4"/>
    <property type="match status" value="1"/>
</dbReference>
<dbReference type="InterPro" id="IPR013249">
    <property type="entry name" value="RNA_pol_sigma70_r4_t2"/>
</dbReference>
<comment type="similarity">
    <text evidence="1">Belongs to the sigma-70 factor family. ECF subfamily.</text>
</comment>
<keyword evidence="3" id="KW-0731">Sigma factor</keyword>
<dbReference type="InterPro" id="IPR007627">
    <property type="entry name" value="RNA_pol_sigma70_r2"/>
</dbReference>